<dbReference type="AlphaFoldDB" id="A0A975Y3J1"/>
<evidence type="ECO:0000313" key="2">
    <source>
        <dbReference type="Proteomes" id="UP000683511"/>
    </source>
</evidence>
<protein>
    <submittedName>
        <fullName evidence="1">Uncharacterized protein</fullName>
    </submittedName>
</protein>
<gene>
    <name evidence="1" type="ORF">B6N60_00833</name>
</gene>
<sequence>MSNHRSLMDALVEDSGLLSFPATGIVGILLRNQRW</sequence>
<dbReference type="KEGG" id="rsin:B6N60_00833"/>
<dbReference type="Proteomes" id="UP000683511">
    <property type="component" value="Chromosome"/>
</dbReference>
<evidence type="ECO:0000313" key="1">
    <source>
        <dbReference type="EMBL" id="QXE22152.1"/>
    </source>
</evidence>
<name>A0A975Y3J1_9NOST</name>
<keyword evidence="2" id="KW-1185">Reference proteome</keyword>
<proteinExistence type="predicted"/>
<accession>A0A975Y3J1</accession>
<organism evidence="1 2">
    <name type="scientific">Richelia sinica FACHB-800</name>
    <dbReference type="NCBI Taxonomy" id="1357546"/>
    <lineage>
        <taxon>Bacteria</taxon>
        <taxon>Bacillati</taxon>
        <taxon>Cyanobacteriota</taxon>
        <taxon>Cyanophyceae</taxon>
        <taxon>Nostocales</taxon>
        <taxon>Nostocaceae</taxon>
        <taxon>Richelia</taxon>
    </lineage>
</organism>
<dbReference type="EMBL" id="CP021056">
    <property type="protein sequence ID" value="QXE22152.1"/>
    <property type="molecule type" value="Genomic_DNA"/>
</dbReference>
<reference evidence="1" key="1">
    <citation type="submission" date="2017-04" db="EMBL/GenBank/DDBJ databases">
        <title>Genome deletions in a multicellular cyanobacterial endosymbiont for morphological adaptation in marine diatoms.</title>
        <authorList>
            <person name="Wang Y."/>
            <person name="Gao H."/>
            <person name="Li R."/>
            <person name="Xu X."/>
        </authorList>
    </citation>
    <scope>NUCLEOTIDE SEQUENCE</scope>
    <source>
        <strain evidence="1">FACHB 800</strain>
    </source>
</reference>